<comment type="caution">
    <text evidence="7">The sequence shown here is derived from an EMBL/GenBank/DDBJ whole genome shotgun (WGS) entry which is preliminary data.</text>
</comment>
<dbReference type="AlphaFoldDB" id="A0AAV9ANY0"/>
<evidence type="ECO:0000259" key="6">
    <source>
        <dbReference type="Pfam" id="PF23594"/>
    </source>
</evidence>
<reference evidence="7" key="1">
    <citation type="journal article" date="2023" name="Nat. Commun.">
        <title>Diploid and tetraploid genomes of Acorus and the evolution of monocots.</title>
        <authorList>
            <person name="Ma L."/>
            <person name="Liu K.W."/>
            <person name="Li Z."/>
            <person name="Hsiao Y.Y."/>
            <person name="Qi Y."/>
            <person name="Fu T."/>
            <person name="Tang G.D."/>
            <person name="Zhang D."/>
            <person name="Sun W.H."/>
            <person name="Liu D.K."/>
            <person name="Li Y."/>
            <person name="Chen G.Z."/>
            <person name="Liu X.D."/>
            <person name="Liao X.Y."/>
            <person name="Jiang Y.T."/>
            <person name="Yu X."/>
            <person name="Hao Y."/>
            <person name="Huang J."/>
            <person name="Zhao X.W."/>
            <person name="Ke S."/>
            <person name="Chen Y.Y."/>
            <person name="Wu W.L."/>
            <person name="Hsu J.L."/>
            <person name="Lin Y.F."/>
            <person name="Huang M.D."/>
            <person name="Li C.Y."/>
            <person name="Huang L."/>
            <person name="Wang Z.W."/>
            <person name="Zhao X."/>
            <person name="Zhong W.Y."/>
            <person name="Peng D.H."/>
            <person name="Ahmad S."/>
            <person name="Lan S."/>
            <person name="Zhang J.S."/>
            <person name="Tsai W.C."/>
            <person name="Van de Peer Y."/>
            <person name="Liu Z.J."/>
        </authorList>
    </citation>
    <scope>NUCLEOTIDE SEQUENCE</scope>
    <source>
        <strain evidence="7">SCP</strain>
    </source>
</reference>
<dbReference type="GO" id="GO:0008237">
    <property type="term" value="F:metallopeptidase activity"/>
    <property type="evidence" value="ECO:0007669"/>
    <property type="project" value="UniProtKB-KW"/>
</dbReference>
<dbReference type="Proteomes" id="UP001179952">
    <property type="component" value="Unassembled WGS sequence"/>
</dbReference>
<keyword evidence="2" id="KW-0479">Metal-binding</keyword>
<keyword evidence="5" id="KW-0482">Metalloprotease</keyword>
<reference evidence="7" key="2">
    <citation type="submission" date="2023-06" db="EMBL/GenBank/DDBJ databases">
        <authorList>
            <person name="Ma L."/>
            <person name="Liu K.-W."/>
            <person name="Li Z."/>
            <person name="Hsiao Y.-Y."/>
            <person name="Qi Y."/>
            <person name="Fu T."/>
            <person name="Tang G."/>
            <person name="Zhang D."/>
            <person name="Sun W.-H."/>
            <person name="Liu D.-K."/>
            <person name="Li Y."/>
            <person name="Chen G.-Z."/>
            <person name="Liu X.-D."/>
            <person name="Liao X.-Y."/>
            <person name="Jiang Y.-T."/>
            <person name="Yu X."/>
            <person name="Hao Y."/>
            <person name="Huang J."/>
            <person name="Zhao X.-W."/>
            <person name="Ke S."/>
            <person name="Chen Y.-Y."/>
            <person name="Wu W.-L."/>
            <person name="Hsu J.-L."/>
            <person name="Lin Y.-F."/>
            <person name="Huang M.-D."/>
            <person name="Li C.-Y."/>
            <person name="Huang L."/>
            <person name="Wang Z.-W."/>
            <person name="Zhao X."/>
            <person name="Zhong W.-Y."/>
            <person name="Peng D.-H."/>
            <person name="Ahmad S."/>
            <person name="Lan S."/>
            <person name="Zhang J.-S."/>
            <person name="Tsai W.-C."/>
            <person name="Van De Peer Y."/>
            <person name="Liu Z.-J."/>
        </authorList>
    </citation>
    <scope>NUCLEOTIDE SEQUENCE</scope>
    <source>
        <strain evidence="7">SCP</strain>
        <tissue evidence="7">Leaves</tissue>
    </source>
</reference>
<accession>A0AAV9ANY0</accession>
<dbReference type="GO" id="GO:0006508">
    <property type="term" value="P:proteolysis"/>
    <property type="evidence" value="ECO:0007669"/>
    <property type="project" value="UniProtKB-KW"/>
</dbReference>
<dbReference type="Gene3D" id="3.40.140.10">
    <property type="entry name" value="Cytidine Deaminase, domain 2"/>
    <property type="match status" value="1"/>
</dbReference>
<feature type="domain" description="26S proteasome regulatory subunit RPN11 C-terminal" evidence="6">
    <location>
        <begin position="130"/>
        <end position="209"/>
    </location>
</feature>
<evidence type="ECO:0000256" key="2">
    <source>
        <dbReference type="ARBA" id="ARBA00022723"/>
    </source>
</evidence>
<dbReference type="Pfam" id="PF23594">
    <property type="entry name" value="RPN11_C"/>
    <property type="match status" value="1"/>
</dbReference>
<gene>
    <name evidence="7" type="ORF">QJS04_geneDACA015550</name>
</gene>
<dbReference type="EMBL" id="JAUJYN010000007">
    <property type="protein sequence ID" value="KAK1265973.1"/>
    <property type="molecule type" value="Genomic_DNA"/>
</dbReference>
<sequence length="211" mass="24995">MLKLLSQTIISDEYVVGSYTTNAGLDKEYKFPMMEDYIGDVRRFIDIVLDPFPCYGKVHMFAYRYFDHVAIQRGWTYETTSQVNVSQDQRKDKAMYESGKLYCKIPIRHKYNMLEKNMLRCIGKKHWAHGFALQRFDTLSKTNERTVKEMRCLLDKYKEVIEDENKVQQEDLCRLNVGRPDPKKRLEELLLTLYSFNTLQILGTMVNKIAF</sequence>
<keyword evidence="3" id="KW-0378">Hydrolase</keyword>
<evidence type="ECO:0000313" key="7">
    <source>
        <dbReference type="EMBL" id="KAK1265973.1"/>
    </source>
</evidence>
<evidence type="ECO:0000256" key="5">
    <source>
        <dbReference type="ARBA" id="ARBA00023049"/>
    </source>
</evidence>
<keyword evidence="4" id="KW-0862">Zinc</keyword>
<name>A0AAV9ANY0_ACOGR</name>
<evidence type="ECO:0000256" key="4">
    <source>
        <dbReference type="ARBA" id="ARBA00022833"/>
    </source>
</evidence>
<evidence type="ECO:0000256" key="3">
    <source>
        <dbReference type="ARBA" id="ARBA00022801"/>
    </source>
</evidence>
<organism evidence="7 8">
    <name type="scientific">Acorus gramineus</name>
    <name type="common">Dwarf sweet flag</name>
    <dbReference type="NCBI Taxonomy" id="55184"/>
    <lineage>
        <taxon>Eukaryota</taxon>
        <taxon>Viridiplantae</taxon>
        <taxon>Streptophyta</taxon>
        <taxon>Embryophyta</taxon>
        <taxon>Tracheophyta</taxon>
        <taxon>Spermatophyta</taxon>
        <taxon>Magnoliopsida</taxon>
        <taxon>Liliopsida</taxon>
        <taxon>Acoraceae</taxon>
        <taxon>Acorus</taxon>
    </lineage>
</organism>
<evidence type="ECO:0000256" key="1">
    <source>
        <dbReference type="ARBA" id="ARBA00022670"/>
    </source>
</evidence>
<keyword evidence="1" id="KW-0645">Protease</keyword>
<dbReference type="GO" id="GO:0046872">
    <property type="term" value="F:metal ion binding"/>
    <property type="evidence" value="ECO:0007669"/>
    <property type="project" value="UniProtKB-KW"/>
</dbReference>
<dbReference type="InterPro" id="IPR056263">
    <property type="entry name" value="RPN11_C"/>
</dbReference>
<keyword evidence="8" id="KW-1185">Reference proteome</keyword>
<protein>
    <recommendedName>
        <fullName evidence="6">26S proteasome regulatory subunit RPN11 C-terminal domain-containing protein</fullName>
    </recommendedName>
</protein>
<evidence type="ECO:0000313" key="8">
    <source>
        <dbReference type="Proteomes" id="UP001179952"/>
    </source>
</evidence>
<proteinExistence type="predicted"/>